<sequence length="60" mass="6673">SVLVQNSVQDADLSPLLLGVRRVPLGKPHLALAADQEHEIDLQKTNNSKWQKVHPSQSQH</sequence>
<accession>A0A0P0W3T5</accession>
<name>A0A0P0W3T5_ORYSJ</name>
<feature type="non-terminal residue" evidence="1">
    <location>
        <position position="1"/>
    </location>
</feature>
<reference evidence="2" key="1">
    <citation type="journal article" date="2005" name="Nature">
        <title>The map-based sequence of the rice genome.</title>
        <authorList>
            <consortium name="International rice genome sequencing project (IRGSP)"/>
            <person name="Matsumoto T."/>
            <person name="Wu J."/>
            <person name="Kanamori H."/>
            <person name="Katayose Y."/>
            <person name="Fujisawa M."/>
            <person name="Namiki N."/>
            <person name="Mizuno H."/>
            <person name="Yamamoto K."/>
            <person name="Antonio B.A."/>
            <person name="Baba T."/>
            <person name="Sakata K."/>
            <person name="Nagamura Y."/>
            <person name="Aoki H."/>
            <person name="Arikawa K."/>
            <person name="Arita K."/>
            <person name="Bito T."/>
            <person name="Chiden Y."/>
            <person name="Fujitsuka N."/>
            <person name="Fukunaka R."/>
            <person name="Hamada M."/>
            <person name="Harada C."/>
            <person name="Hayashi A."/>
            <person name="Hijishita S."/>
            <person name="Honda M."/>
            <person name="Hosokawa S."/>
            <person name="Ichikawa Y."/>
            <person name="Idonuma A."/>
            <person name="Iijima M."/>
            <person name="Ikeda M."/>
            <person name="Ikeno M."/>
            <person name="Ito K."/>
            <person name="Ito S."/>
            <person name="Ito T."/>
            <person name="Ito Y."/>
            <person name="Ito Y."/>
            <person name="Iwabuchi A."/>
            <person name="Kamiya K."/>
            <person name="Karasawa W."/>
            <person name="Kurita K."/>
            <person name="Katagiri S."/>
            <person name="Kikuta A."/>
            <person name="Kobayashi H."/>
            <person name="Kobayashi N."/>
            <person name="Machita K."/>
            <person name="Maehara T."/>
            <person name="Masukawa M."/>
            <person name="Mizubayashi T."/>
            <person name="Mukai Y."/>
            <person name="Nagasaki H."/>
            <person name="Nagata Y."/>
            <person name="Naito S."/>
            <person name="Nakashima M."/>
            <person name="Nakama Y."/>
            <person name="Nakamichi Y."/>
            <person name="Nakamura M."/>
            <person name="Meguro A."/>
            <person name="Negishi M."/>
            <person name="Ohta I."/>
            <person name="Ohta T."/>
            <person name="Okamoto M."/>
            <person name="Ono N."/>
            <person name="Saji S."/>
            <person name="Sakaguchi M."/>
            <person name="Sakai K."/>
            <person name="Shibata M."/>
            <person name="Shimokawa T."/>
            <person name="Song J."/>
            <person name="Takazaki Y."/>
            <person name="Terasawa K."/>
            <person name="Tsugane M."/>
            <person name="Tsuji K."/>
            <person name="Ueda S."/>
            <person name="Waki K."/>
            <person name="Yamagata H."/>
            <person name="Yamamoto M."/>
            <person name="Yamamoto S."/>
            <person name="Yamane H."/>
            <person name="Yoshiki S."/>
            <person name="Yoshihara R."/>
            <person name="Yukawa K."/>
            <person name="Zhong H."/>
            <person name="Yano M."/>
            <person name="Yuan Q."/>
            <person name="Ouyang S."/>
            <person name="Liu J."/>
            <person name="Jones K.M."/>
            <person name="Gansberger K."/>
            <person name="Moffat K."/>
            <person name="Hill J."/>
            <person name="Bera J."/>
            <person name="Fadrosh D."/>
            <person name="Jin S."/>
            <person name="Johri S."/>
            <person name="Kim M."/>
            <person name="Overton L."/>
            <person name="Reardon M."/>
            <person name="Tsitrin T."/>
            <person name="Vuong H."/>
            <person name="Weaver B."/>
            <person name="Ciecko A."/>
            <person name="Tallon L."/>
            <person name="Jackson J."/>
            <person name="Pai G."/>
            <person name="Aken S.V."/>
            <person name="Utterback T."/>
            <person name="Reidmuller S."/>
            <person name="Feldblyum T."/>
            <person name="Hsiao J."/>
            <person name="Zismann V."/>
            <person name="Iobst S."/>
            <person name="de Vazeille A.R."/>
            <person name="Buell C.R."/>
            <person name="Ying K."/>
            <person name="Li Y."/>
            <person name="Lu T."/>
            <person name="Huang Y."/>
            <person name="Zhao Q."/>
            <person name="Feng Q."/>
            <person name="Zhang L."/>
            <person name="Zhu J."/>
            <person name="Weng Q."/>
            <person name="Mu J."/>
            <person name="Lu Y."/>
            <person name="Fan D."/>
            <person name="Liu Y."/>
            <person name="Guan J."/>
            <person name="Zhang Y."/>
            <person name="Yu S."/>
            <person name="Liu X."/>
            <person name="Zhang Y."/>
            <person name="Hong G."/>
            <person name="Han B."/>
            <person name="Choisne N."/>
            <person name="Demange N."/>
            <person name="Orjeda G."/>
            <person name="Samain S."/>
            <person name="Cattolico L."/>
            <person name="Pelletier E."/>
            <person name="Couloux A."/>
            <person name="Segurens B."/>
            <person name="Wincker P."/>
            <person name="D'Hont A."/>
            <person name="Scarpelli C."/>
            <person name="Weissenbach J."/>
            <person name="Salanoubat M."/>
            <person name="Quetier F."/>
            <person name="Yu Y."/>
            <person name="Kim H.R."/>
            <person name="Rambo T."/>
            <person name="Currie J."/>
            <person name="Collura K."/>
            <person name="Luo M."/>
            <person name="Yang T."/>
            <person name="Ammiraju J.S.S."/>
            <person name="Engler F."/>
            <person name="Soderlund C."/>
            <person name="Wing R.A."/>
            <person name="Palmer L.E."/>
            <person name="de la Bastide M."/>
            <person name="Spiegel L."/>
            <person name="Nascimento L."/>
            <person name="Zutavern T."/>
            <person name="O'Shaughnessy A."/>
            <person name="Dike S."/>
            <person name="Dedhia N."/>
            <person name="Preston R."/>
            <person name="Balija V."/>
            <person name="McCombie W.R."/>
            <person name="Chow T."/>
            <person name="Chen H."/>
            <person name="Chung M."/>
            <person name="Chen C."/>
            <person name="Shaw J."/>
            <person name="Wu H."/>
            <person name="Hsiao K."/>
            <person name="Chao Y."/>
            <person name="Chu M."/>
            <person name="Cheng C."/>
            <person name="Hour A."/>
            <person name="Lee P."/>
            <person name="Lin S."/>
            <person name="Lin Y."/>
            <person name="Liou J."/>
            <person name="Liu S."/>
            <person name="Hsing Y."/>
            <person name="Raghuvanshi S."/>
            <person name="Mohanty A."/>
            <person name="Bharti A.K."/>
            <person name="Gaur A."/>
            <person name="Gupta V."/>
            <person name="Kumar D."/>
            <person name="Ravi V."/>
            <person name="Vij S."/>
            <person name="Kapur A."/>
            <person name="Khurana P."/>
            <person name="Khurana P."/>
            <person name="Khurana J.P."/>
            <person name="Tyagi A.K."/>
            <person name="Gaikwad K."/>
            <person name="Singh A."/>
            <person name="Dalal V."/>
            <person name="Srivastava S."/>
            <person name="Dixit A."/>
            <person name="Pal A.K."/>
            <person name="Ghazi I.A."/>
            <person name="Yadav M."/>
            <person name="Pandit A."/>
            <person name="Bhargava A."/>
            <person name="Sureshbabu K."/>
            <person name="Batra K."/>
            <person name="Sharma T.R."/>
            <person name="Mohapatra T."/>
            <person name="Singh N.K."/>
            <person name="Messing J."/>
            <person name="Nelson A.B."/>
            <person name="Fuks G."/>
            <person name="Kavchok S."/>
            <person name="Keizer G."/>
            <person name="Linton E."/>
            <person name="Llaca V."/>
            <person name="Song R."/>
            <person name="Tanyolac B."/>
            <person name="Young S."/>
            <person name="Ho-Il K."/>
            <person name="Hahn J.H."/>
            <person name="Sangsakoo G."/>
            <person name="Vanavichit A."/>
            <person name="de Mattos Luiz.A.T."/>
            <person name="Zimmer P.D."/>
            <person name="Malone G."/>
            <person name="Dellagostin O."/>
            <person name="de Oliveira A.C."/>
            <person name="Bevan M."/>
            <person name="Bancroft I."/>
            <person name="Minx P."/>
            <person name="Cordum H."/>
            <person name="Wilson R."/>
            <person name="Cheng Z."/>
            <person name="Jin W."/>
            <person name="Jiang J."/>
            <person name="Leong S.A."/>
            <person name="Iwama H."/>
            <person name="Gojobori T."/>
            <person name="Itoh T."/>
            <person name="Niimura Y."/>
            <person name="Fujii Y."/>
            <person name="Habara T."/>
            <person name="Sakai H."/>
            <person name="Sato Y."/>
            <person name="Wilson G."/>
            <person name="Kumar K."/>
            <person name="McCouch S."/>
            <person name="Juretic N."/>
            <person name="Hoen D."/>
            <person name="Wright S."/>
            <person name="Bruskiewich R."/>
            <person name="Bureau T."/>
            <person name="Miyao A."/>
            <person name="Hirochika H."/>
            <person name="Nishikawa T."/>
            <person name="Kadowaki K."/>
            <person name="Sugiura M."/>
            <person name="Burr B."/>
            <person name="Sasaki T."/>
        </authorList>
    </citation>
    <scope>NUCLEOTIDE SEQUENCE [LARGE SCALE GENOMIC DNA]</scope>
    <source>
        <strain evidence="2">cv. Nipponbare</strain>
    </source>
</reference>
<evidence type="ECO:0000313" key="2">
    <source>
        <dbReference type="Proteomes" id="UP000059680"/>
    </source>
</evidence>
<keyword evidence="2" id="KW-1185">Reference proteome</keyword>
<gene>
    <name evidence="1" type="ordered locus">Os03g0783725</name>
    <name evidence="1" type="ORF">OSNPB_030783725</name>
</gene>
<dbReference type="EMBL" id="AP014959">
    <property type="protein sequence ID" value="BAS86703.1"/>
    <property type="molecule type" value="Genomic_DNA"/>
</dbReference>
<dbReference type="Proteomes" id="UP000059680">
    <property type="component" value="Chromosome 3"/>
</dbReference>
<organism evidence="1 2">
    <name type="scientific">Oryza sativa subsp. japonica</name>
    <name type="common">Rice</name>
    <dbReference type="NCBI Taxonomy" id="39947"/>
    <lineage>
        <taxon>Eukaryota</taxon>
        <taxon>Viridiplantae</taxon>
        <taxon>Streptophyta</taxon>
        <taxon>Embryophyta</taxon>
        <taxon>Tracheophyta</taxon>
        <taxon>Spermatophyta</taxon>
        <taxon>Magnoliopsida</taxon>
        <taxon>Liliopsida</taxon>
        <taxon>Poales</taxon>
        <taxon>Poaceae</taxon>
        <taxon>BOP clade</taxon>
        <taxon>Oryzoideae</taxon>
        <taxon>Oryzeae</taxon>
        <taxon>Oryzinae</taxon>
        <taxon>Oryza</taxon>
        <taxon>Oryza sativa</taxon>
    </lineage>
</organism>
<proteinExistence type="predicted"/>
<dbReference type="InParanoid" id="A0A0P0W3T5"/>
<protein>
    <submittedName>
        <fullName evidence="1">Os03g0783725 protein</fullName>
    </submittedName>
</protein>
<reference evidence="1 2" key="3">
    <citation type="journal article" date="2013" name="Rice">
        <title>Improvement of the Oryza sativa Nipponbare reference genome using next generation sequence and optical map data.</title>
        <authorList>
            <person name="Kawahara Y."/>
            <person name="de la Bastide M."/>
            <person name="Hamilton J.P."/>
            <person name="Kanamori H."/>
            <person name="McCombie W.R."/>
            <person name="Ouyang S."/>
            <person name="Schwartz D.C."/>
            <person name="Tanaka T."/>
            <person name="Wu J."/>
            <person name="Zhou S."/>
            <person name="Childs K.L."/>
            <person name="Davidson R.M."/>
            <person name="Lin H."/>
            <person name="Quesada-Ocampo L."/>
            <person name="Vaillancourt B."/>
            <person name="Sakai H."/>
            <person name="Lee S.S."/>
            <person name="Kim J."/>
            <person name="Numa H."/>
            <person name="Itoh T."/>
            <person name="Buell C.R."/>
            <person name="Matsumoto T."/>
        </authorList>
    </citation>
    <scope>NUCLEOTIDE SEQUENCE [LARGE SCALE GENOMIC DNA]</scope>
    <source>
        <strain evidence="2">cv. Nipponbare</strain>
    </source>
</reference>
<dbReference type="PaxDb" id="39947-A0A0P0W3T5"/>
<dbReference type="Gramene" id="Os03t0783725-00">
    <property type="protein sequence ID" value="Os03t0783725-00"/>
    <property type="gene ID" value="Os03g0783725"/>
</dbReference>
<evidence type="ECO:0000313" key="1">
    <source>
        <dbReference type="EMBL" id="BAS86703.1"/>
    </source>
</evidence>
<dbReference type="AlphaFoldDB" id="A0A0P0W3T5"/>
<reference evidence="1 2" key="2">
    <citation type="journal article" date="2013" name="Plant Cell Physiol.">
        <title>Rice Annotation Project Database (RAP-DB): an integrative and interactive database for rice genomics.</title>
        <authorList>
            <person name="Sakai H."/>
            <person name="Lee S.S."/>
            <person name="Tanaka T."/>
            <person name="Numa H."/>
            <person name="Kim J."/>
            <person name="Kawahara Y."/>
            <person name="Wakimoto H."/>
            <person name="Yang C.C."/>
            <person name="Iwamoto M."/>
            <person name="Abe T."/>
            <person name="Yamada Y."/>
            <person name="Muto A."/>
            <person name="Inokuchi H."/>
            <person name="Ikemura T."/>
            <person name="Matsumoto T."/>
            <person name="Sasaki T."/>
            <person name="Itoh T."/>
        </authorList>
    </citation>
    <scope>NUCLEOTIDE SEQUENCE [LARGE SCALE GENOMIC DNA]</scope>
    <source>
        <strain evidence="2">cv. Nipponbare</strain>
    </source>
</reference>